<evidence type="ECO:0000313" key="4">
    <source>
        <dbReference type="EMBL" id="UXU56849.1"/>
    </source>
</evidence>
<feature type="coiled-coil region" evidence="1">
    <location>
        <begin position="216"/>
        <end position="308"/>
    </location>
</feature>
<feature type="coiled-coil region" evidence="1">
    <location>
        <begin position="57"/>
        <end position="84"/>
    </location>
</feature>
<keyword evidence="1" id="KW-0175">Coiled coil</keyword>
<feature type="domain" description="Bacteriophage T5 Orf172 DNA-binding" evidence="3">
    <location>
        <begin position="325"/>
        <end position="408"/>
    </location>
</feature>
<reference evidence="4" key="1">
    <citation type="submission" date="2022-03" db="EMBL/GenBank/DDBJ databases">
        <title>Comparative Genomics of East African Camel-Associated Staphylococcaceae spp.: Diversity and Inheritance of Traits Involved in Host-Pathogen Interactions.</title>
        <authorList>
            <person name="Akarsu H."/>
            <person name="Liljander A."/>
            <person name="Younan M."/>
            <person name="Brodard I."/>
            <person name="Glucks I."/>
            <person name="Labroussaa F."/>
            <person name="Overesch G."/>
            <person name="Kuhnert P."/>
            <person name="Perreten V."/>
            <person name="Drexler J.F."/>
            <person name="Corman V.M."/>
            <person name="Falquet L."/>
            <person name="Jores J."/>
        </authorList>
    </citation>
    <scope>NUCLEOTIDE SEQUENCE</scope>
    <source>
        <strain evidence="4">IVB6197</strain>
    </source>
</reference>
<dbReference type="Pfam" id="PF13250">
    <property type="entry name" value="SNIPE"/>
    <property type="match status" value="1"/>
</dbReference>
<evidence type="ECO:0000256" key="2">
    <source>
        <dbReference type="SAM" id="Phobius"/>
    </source>
</evidence>
<name>A0ABD7TT53_9STAP</name>
<evidence type="ECO:0000313" key="5">
    <source>
        <dbReference type="Proteomes" id="UP001065705"/>
    </source>
</evidence>
<dbReference type="AlphaFoldDB" id="A0ABD7TT53"/>
<evidence type="ECO:0000256" key="1">
    <source>
        <dbReference type="SAM" id="Coils"/>
    </source>
</evidence>
<dbReference type="InterPro" id="IPR018306">
    <property type="entry name" value="Phage_T5_Orf172_DNA-bd"/>
</dbReference>
<dbReference type="SMART" id="SM00974">
    <property type="entry name" value="T5orf172"/>
    <property type="match status" value="1"/>
</dbReference>
<proteinExistence type="predicted"/>
<keyword evidence="2" id="KW-1133">Transmembrane helix</keyword>
<feature type="transmembrane region" description="Helical" evidence="2">
    <location>
        <begin position="12"/>
        <end position="41"/>
    </location>
</feature>
<keyword evidence="2" id="KW-0812">Transmembrane</keyword>
<keyword evidence="2" id="KW-0472">Membrane</keyword>
<accession>A0ABD7TT53</accession>
<evidence type="ECO:0000259" key="3">
    <source>
        <dbReference type="SMART" id="SM00974"/>
    </source>
</evidence>
<dbReference type="InterPro" id="IPR025280">
    <property type="entry name" value="SNIPE"/>
</dbReference>
<sequence>MEKSKITKNWVSWTILISSLFAIATPGIAIIPLGLSIYMVAKLTLIDKNIDVDVVSYQELKVKNQELEELNSDLSRNIGEATDELDYLIKQLNNKIDDYDLMITYPFELMELDSFEINNQIKKLEIKEKELLNVENASLFDSNANKRHRNAQSKQIIRLFNAESALLINKVSSKNIETVQNKLFKCYQTMNKLFETDGVHIPENVLDIKLKQLHLIHQYQLKLEEEKEIRREEKARIQEEKKVERELENKLKELEKDIKHHNNEISKLTKYLSKANADIEKELFVEKIKELEKHIKELKTAKQNVNERLIKAQSGYVYIISNIGSFGENIYKIGVTRRLEPMDRIKELGDASVPFEFDVHALIFSENAFDLEKKLHDHFKDNQVNKVNNRKEFYNVDLKEIENIVLKEFNGTAKFTYEPKAEQYRESKSI</sequence>
<dbReference type="EMBL" id="CP094809">
    <property type="protein sequence ID" value="UXU56849.1"/>
    <property type="molecule type" value="Genomic_DNA"/>
</dbReference>
<protein>
    <submittedName>
        <fullName evidence="4">DUF4041 domain-containing protein</fullName>
    </submittedName>
</protein>
<dbReference type="Proteomes" id="UP001065705">
    <property type="component" value="Chromosome"/>
</dbReference>
<dbReference type="Pfam" id="PF13455">
    <property type="entry name" value="MUG113"/>
    <property type="match status" value="1"/>
</dbReference>
<dbReference type="RefSeq" id="WP_262626285.1">
    <property type="nucleotide sequence ID" value="NZ_CP094809.1"/>
</dbReference>
<organism evidence="4 5">
    <name type="scientific">Staphylococcus agnetis</name>
    <dbReference type="NCBI Taxonomy" id="985762"/>
    <lineage>
        <taxon>Bacteria</taxon>
        <taxon>Bacillati</taxon>
        <taxon>Bacillota</taxon>
        <taxon>Bacilli</taxon>
        <taxon>Bacillales</taxon>
        <taxon>Staphylococcaceae</taxon>
        <taxon>Staphylococcus</taxon>
    </lineage>
</organism>
<gene>
    <name evidence="4" type="ORF">MUA95_09815</name>
</gene>